<feature type="domain" description="DUF3502" evidence="2">
    <location>
        <begin position="443"/>
        <end position="510"/>
    </location>
</feature>
<gene>
    <name evidence="3" type="ORF">DX130_23080</name>
</gene>
<reference evidence="3 4" key="1">
    <citation type="submission" date="2018-08" db="EMBL/GenBank/DDBJ databases">
        <title>Paenibacillus sp. M4BSY-1, whole genome shotgun sequence.</title>
        <authorList>
            <person name="Tuo L."/>
        </authorList>
    </citation>
    <scope>NUCLEOTIDE SEQUENCE [LARGE SCALE GENOMIC DNA]</scope>
    <source>
        <strain evidence="3 4">M4BSY-1</strain>
    </source>
</reference>
<dbReference type="PANTHER" id="PTHR43649:SF17">
    <property type="entry name" value="ABC TRANSPORTER SOLUTE BINDING PROTEIN-SUGAR TRANSPORT"/>
    <property type="match status" value="1"/>
</dbReference>
<organism evidence="3 4">
    <name type="scientific">Paenibacillus paeoniae</name>
    <dbReference type="NCBI Taxonomy" id="2292705"/>
    <lineage>
        <taxon>Bacteria</taxon>
        <taxon>Bacillati</taxon>
        <taxon>Bacillota</taxon>
        <taxon>Bacilli</taxon>
        <taxon>Bacillales</taxon>
        <taxon>Paenibacillaceae</taxon>
        <taxon>Paenibacillus</taxon>
    </lineage>
</organism>
<proteinExistence type="predicted"/>
<dbReference type="PANTHER" id="PTHR43649">
    <property type="entry name" value="ARABINOSE-BINDING PROTEIN-RELATED"/>
    <property type="match status" value="1"/>
</dbReference>
<dbReference type="EMBL" id="QUBQ01000006">
    <property type="protein sequence ID" value="REK71323.1"/>
    <property type="molecule type" value="Genomic_DNA"/>
</dbReference>
<dbReference type="Proteomes" id="UP000261905">
    <property type="component" value="Unassembled WGS sequence"/>
</dbReference>
<evidence type="ECO:0000313" key="3">
    <source>
        <dbReference type="EMBL" id="REK71323.1"/>
    </source>
</evidence>
<evidence type="ECO:0000313" key="4">
    <source>
        <dbReference type="Proteomes" id="UP000261905"/>
    </source>
</evidence>
<dbReference type="SUPFAM" id="SSF53850">
    <property type="entry name" value="Periplasmic binding protein-like II"/>
    <property type="match status" value="1"/>
</dbReference>
<dbReference type="PROSITE" id="PS51257">
    <property type="entry name" value="PROKAR_LIPOPROTEIN"/>
    <property type="match status" value="1"/>
</dbReference>
<comment type="caution">
    <text evidence="3">The sequence shown here is derived from an EMBL/GenBank/DDBJ whole genome shotgun (WGS) entry which is preliminary data.</text>
</comment>
<sequence>MMEWRRGKAGLILILAIVVLLTACSERNANHLPTKETNTPTKEAPEASQQAGELPAVELTWYYPQWSIQPETASVEAEINKITTAAINATIKLMPVDGGSYESKLQTMVAASEKFDMAWTSFWMFNYAQNARRGAFIQIDEWLQSSASELYASMPGQVWDALKVDGKTYAILNYQTITNKEGFLIQKRFADKYQLDVNTIKTVKDMEPFLRKIKENEPDIIPFALTRNGNFENMKTTYNQLEFISNEALAGIYRTDSDIKVVDMVKTPEYREYLDLMHSWYKDGLINKDAPVVKALDERKKTGQIAVSFENVLKPGKEAEEKNASGGQDIVLAPTSDPFVGTNTIIQSMQAISQTSLNPERAMMFLNLLNTNPELLNLVSYGIEGKHYEKVADNIIKPLEEGGYNPNQTWVFGNGFIAYLQEGQDPETQSLTLQENKQAQSSPILGFTFDPEPVQTEIANLQTVNDEYGPRLNTGSVSADEKLEEYIEKRQRAGIDKVIEEIERQLQAWKLAVAQ</sequence>
<dbReference type="InterPro" id="IPR050490">
    <property type="entry name" value="Bact_solute-bd_prot1"/>
</dbReference>
<dbReference type="Pfam" id="PF12010">
    <property type="entry name" value="DUF3502"/>
    <property type="match status" value="1"/>
</dbReference>
<dbReference type="OrthoDB" id="7936627at2"/>
<dbReference type="AlphaFoldDB" id="A0A371P5T3"/>
<dbReference type="Gene3D" id="3.40.190.10">
    <property type="entry name" value="Periplasmic binding protein-like II"/>
    <property type="match status" value="2"/>
</dbReference>
<keyword evidence="4" id="KW-1185">Reference proteome</keyword>
<name>A0A371P5T3_9BACL</name>
<accession>A0A371P5T3</accession>
<dbReference type="InterPro" id="IPR022627">
    <property type="entry name" value="DUF3502"/>
</dbReference>
<dbReference type="RefSeq" id="WP_116049404.1">
    <property type="nucleotide sequence ID" value="NZ_QUBQ01000006.1"/>
</dbReference>
<protein>
    <submittedName>
        <fullName evidence="3">Extracellular solute-binding protein</fullName>
    </submittedName>
</protein>
<feature type="compositionally biased region" description="Polar residues" evidence="1">
    <location>
        <begin position="35"/>
        <end position="50"/>
    </location>
</feature>
<evidence type="ECO:0000256" key="1">
    <source>
        <dbReference type="SAM" id="MobiDB-lite"/>
    </source>
</evidence>
<feature type="region of interest" description="Disordered" evidence="1">
    <location>
        <begin position="31"/>
        <end position="50"/>
    </location>
</feature>
<evidence type="ECO:0000259" key="2">
    <source>
        <dbReference type="Pfam" id="PF12010"/>
    </source>
</evidence>